<dbReference type="Proteomes" id="UP000805649">
    <property type="component" value="Unassembled WGS sequence"/>
</dbReference>
<evidence type="ECO:0000313" key="1">
    <source>
        <dbReference type="EMBL" id="KAL0931214.1"/>
    </source>
</evidence>
<name>A0ACC3YH77_COLTU</name>
<proteinExistence type="predicted"/>
<comment type="caution">
    <text evidence="1">The sequence shown here is derived from an EMBL/GenBank/DDBJ whole genome shotgun (WGS) entry which is preliminary data.</text>
</comment>
<evidence type="ECO:0000313" key="2">
    <source>
        <dbReference type="Proteomes" id="UP000805649"/>
    </source>
</evidence>
<dbReference type="EMBL" id="VUJX02000010">
    <property type="protein sequence ID" value="KAL0931214.1"/>
    <property type="molecule type" value="Genomic_DNA"/>
</dbReference>
<keyword evidence="2" id="KW-1185">Reference proteome</keyword>
<gene>
    <name evidence="1" type="ORF">CTRU02_213949</name>
</gene>
<protein>
    <submittedName>
        <fullName evidence="1">F-box domain-containing protein</fullName>
    </submittedName>
</protein>
<reference evidence="1 2" key="1">
    <citation type="journal article" date="2020" name="Phytopathology">
        <title>Genome Sequence Resources of Colletotrichum truncatum, C. plurivorum, C. musicola, and C. sojae: Four Species Pathogenic to Soybean (Glycine max).</title>
        <authorList>
            <person name="Rogerio F."/>
            <person name="Boufleur T.R."/>
            <person name="Ciampi-Guillardi M."/>
            <person name="Sukno S.A."/>
            <person name="Thon M.R."/>
            <person name="Massola Junior N.S."/>
            <person name="Baroncelli R."/>
        </authorList>
    </citation>
    <scope>NUCLEOTIDE SEQUENCE [LARGE SCALE GENOMIC DNA]</scope>
    <source>
        <strain evidence="1 2">CMES1059</strain>
    </source>
</reference>
<sequence>MSSMQTQSAMEVVLAIPELLESILIQLDMTTLLLSAMRVSKTWKSLMDESPAIQQALFLKPVSADVSQNEECHEGAKEKKQRVRPVINPLLAKKFNKCFFDFGQTYSLHRRANSFYELPWSRKPIQTAQEIWGGWSQLRPSDLDSEATRLEEECRRRFTRSGASWRRMFVSQPPPPSLGYVRFDISDMPVEGHKVWSASLQPASDSPFIGLRMGELYDIVQDHAGHHGRHSLWFRVLWGKPTSEFAISRVRETFEKLMLQTHVVVEFMHADDTSLPNHPQDPADVGRFDAAFRCEEYREVKLEPEETLAYPPEFPMFDGRFVIWHWRLLEHERATTMMSEGRS</sequence>
<organism evidence="1 2">
    <name type="scientific">Colletotrichum truncatum</name>
    <name type="common">Anthracnose fungus</name>
    <name type="synonym">Colletotrichum capsici</name>
    <dbReference type="NCBI Taxonomy" id="5467"/>
    <lineage>
        <taxon>Eukaryota</taxon>
        <taxon>Fungi</taxon>
        <taxon>Dikarya</taxon>
        <taxon>Ascomycota</taxon>
        <taxon>Pezizomycotina</taxon>
        <taxon>Sordariomycetes</taxon>
        <taxon>Hypocreomycetidae</taxon>
        <taxon>Glomerellales</taxon>
        <taxon>Glomerellaceae</taxon>
        <taxon>Colletotrichum</taxon>
        <taxon>Colletotrichum truncatum species complex</taxon>
    </lineage>
</organism>
<accession>A0ACC3YH77</accession>